<name>A0A4P6UUJ5_9BACL</name>
<reference evidence="6 7" key="1">
    <citation type="submission" date="2019-02" db="EMBL/GenBank/DDBJ databases">
        <title>Ureibacillus thermophilus.</title>
        <authorList>
            <person name="Sunny J.S."/>
            <person name="Natarajan A."/>
            <person name="Saleena L.M."/>
        </authorList>
    </citation>
    <scope>NUCLEOTIDE SEQUENCE [LARGE SCALE GENOMIC DNA]</scope>
    <source>
        <strain evidence="6 7">LM102</strain>
    </source>
</reference>
<dbReference type="Pfam" id="PF02878">
    <property type="entry name" value="PGM_PMM_I"/>
    <property type="match status" value="1"/>
</dbReference>
<dbReference type="EMBL" id="CP036528">
    <property type="protein sequence ID" value="QBK27039.1"/>
    <property type="molecule type" value="Genomic_DNA"/>
</dbReference>
<evidence type="ECO:0000256" key="1">
    <source>
        <dbReference type="ARBA" id="ARBA00010231"/>
    </source>
</evidence>
<evidence type="ECO:0000313" key="7">
    <source>
        <dbReference type="Proteomes" id="UP000291151"/>
    </source>
</evidence>
<dbReference type="PANTHER" id="PTHR45745">
    <property type="entry name" value="PHOSPHOMANNOMUTASE 45A"/>
    <property type="match status" value="1"/>
</dbReference>
<dbReference type="GO" id="GO:0006166">
    <property type="term" value="P:purine ribonucleoside salvage"/>
    <property type="evidence" value="ECO:0007669"/>
    <property type="project" value="TreeGrafter"/>
</dbReference>
<dbReference type="PANTHER" id="PTHR45745:SF1">
    <property type="entry name" value="PHOSPHOGLUCOMUTASE 2B-RELATED"/>
    <property type="match status" value="1"/>
</dbReference>
<evidence type="ECO:0000259" key="5">
    <source>
        <dbReference type="Pfam" id="PF02878"/>
    </source>
</evidence>
<dbReference type="Proteomes" id="UP000291151">
    <property type="component" value="Chromosome"/>
</dbReference>
<keyword evidence="7" id="KW-1185">Reference proteome</keyword>
<keyword evidence="4" id="KW-0413">Isomerase</keyword>
<dbReference type="GO" id="GO:0046872">
    <property type="term" value="F:metal ion binding"/>
    <property type="evidence" value="ECO:0007669"/>
    <property type="project" value="UniProtKB-KW"/>
</dbReference>
<dbReference type="GO" id="GO:0005975">
    <property type="term" value="P:carbohydrate metabolic process"/>
    <property type="evidence" value="ECO:0007669"/>
    <property type="project" value="InterPro"/>
</dbReference>
<evidence type="ECO:0000256" key="3">
    <source>
        <dbReference type="ARBA" id="ARBA00022842"/>
    </source>
</evidence>
<keyword evidence="2" id="KW-0479">Metal-binding</keyword>
<dbReference type="GO" id="GO:0008973">
    <property type="term" value="F:phosphopentomutase activity"/>
    <property type="evidence" value="ECO:0007669"/>
    <property type="project" value="TreeGrafter"/>
</dbReference>
<feature type="domain" description="Alpha-D-phosphohexomutase alpha/beta/alpha" evidence="5">
    <location>
        <begin position="46"/>
        <end position="94"/>
    </location>
</feature>
<evidence type="ECO:0000256" key="4">
    <source>
        <dbReference type="ARBA" id="ARBA00023235"/>
    </source>
</evidence>
<proteinExistence type="inferred from homology"/>
<sequence>MPKKRNVTELYEQWKNEELPIDLKNELIQMEGDAAAIEDRFYQFLSFGTGGMRGVLGAGTNRMNIYIIRWAAEGLASYIDSQGEEEKKRSVVIAMNSL</sequence>
<dbReference type="InterPro" id="IPR016055">
    <property type="entry name" value="A-D-PHexomutase_a/b/a-I/II/III"/>
</dbReference>
<dbReference type="KEGG" id="uth:DKZ56_15175"/>
<evidence type="ECO:0000256" key="2">
    <source>
        <dbReference type="ARBA" id="ARBA00022723"/>
    </source>
</evidence>
<dbReference type="AlphaFoldDB" id="A0A4P6UUJ5"/>
<evidence type="ECO:0000313" key="6">
    <source>
        <dbReference type="EMBL" id="QBK27039.1"/>
    </source>
</evidence>
<gene>
    <name evidence="6" type="ORF">DKZ56_15175</name>
</gene>
<dbReference type="Gene3D" id="3.40.120.10">
    <property type="entry name" value="Alpha-D-Glucose-1,6-Bisphosphate, subunit A, domain 3"/>
    <property type="match status" value="1"/>
</dbReference>
<dbReference type="InterPro" id="IPR005844">
    <property type="entry name" value="A-D-PHexomutase_a/b/a-I"/>
</dbReference>
<accession>A0A4P6UUJ5</accession>
<keyword evidence="3" id="KW-0460">Magnesium</keyword>
<protein>
    <recommendedName>
        <fullName evidence="5">Alpha-D-phosphohexomutase alpha/beta/alpha domain-containing protein</fullName>
    </recommendedName>
</protein>
<organism evidence="6 7">
    <name type="scientific">Ureibacillus thermophilus</name>
    <dbReference type="NCBI Taxonomy" id="367743"/>
    <lineage>
        <taxon>Bacteria</taxon>
        <taxon>Bacillati</taxon>
        <taxon>Bacillota</taxon>
        <taxon>Bacilli</taxon>
        <taxon>Bacillales</taxon>
        <taxon>Caryophanaceae</taxon>
        <taxon>Ureibacillus</taxon>
    </lineage>
</organism>
<dbReference type="SUPFAM" id="SSF53738">
    <property type="entry name" value="Phosphoglucomutase, first 3 domains"/>
    <property type="match status" value="1"/>
</dbReference>
<comment type="similarity">
    <text evidence="1">Belongs to the phosphohexose mutase family.</text>
</comment>